<dbReference type="PANTHER" id="PTHR42695:SF5">
    <property type="entry name" value="GLUTAMINE AMIDOTRANSFERASE YLR126C-RELATED"/>
    <property type="match status" value="1"/>
</dbReference>
<dbReference type="InterPro" id="IPR044992">
    <property type="entry name" value="ChyE-like"/>
</dbReference>
<dbReference type="Proteomes" id="UP000235005">
    <property type="component" value="Unassembled WGS sequence"/>
</dbReference>
<evidence type="ECO:0000313" key="2">
    <source>
        <dbReference type="EMBL" id="PLW70990.1"/>
    </source>
</evidence>
<dbReference type="Pfam" id="PF00117">
    <property type="entry name" value="GATase"/>
    <property type="match status" value="1"/>
</dbReference>
<dbReference type="GO" id="GO:0005829">
    <property type="term" value="C:cytosol"/>
    <property type="evidence" value="ECO:0007669"/>
    <property type="project" value="TreeGrafter"/>
</dbReference>
<organism evidence="2 3">
    <name type="scientific">Pseudohalioglobus lutimaris</name>
    <dbReference type="NCBI Taxonomy" id="1737061"/>
    <lineage>
        <taxon>Bacteria</taxon>
        <taxon>Pseudomonadati</taxon>
        <taxon>Pseudomonadota</taxon>
        <taxon>Gammaproteobacteria</taxon>
        <taxon>Cellvibrionales</taxon>
        <taxon>Halieaceae</taxon>
        <taxon>Pseudohalioglobus</taxon>
    </lineage>
</organism>
<evidence type="ECO:0000313" key="3">
    <source>
        <dbReference type="Proteomes" id="UP000235005"/>
    </source>
</evidence>
<comment type="caution">
    <text evidence="2">The sequence shown here is derived from an EMBL/GenBank/DDBJ whole genome shotgun (WGS) entry which is preliminary data.</text>
</comment>
<protein>
    <submittedName>
        <fullName evidence="2">GMP synthase</fullName>
    </submittedName>
</protein>
<dbReference type="InterPro" id="IPR029062">
    <property type="entry name" value="Class_I_gatase-like"/>
</dbReference>
<dbReference type="InterPro" id="IPR017926">
    <property type="entry name" value="GATASE"/>
</dbReference>
<evidence type="ECO:0000259" key="1">
    <source>
        <dbReference type="Pfam" id="PF00117"/>
    </source>
</evidence>
<dbReference type="AlphaFoldDB" id="A0A2N5X921"/>
<accession>A0A2N5X921</accession>
<name>A0A2N5X921_9GAMM</name>
<reference evidence="2 3" key="1">
    <citation type="submission" date="2018-01" db="EMBL/GenBank/DDBJ databases">
        <title>The draft genome sequence of Halioglobus lutimaris HF004.</title>
        <authorList>
            <person name="Du Z.-J."/>
            <person name="Shi M.-J."/>
        </authorList>
    </citation>
    <scope>NUCLEOTIDE SEQUENCE [LARGE SCALE GENOMIC DNA]</scope>
    <source>
        <strain evidence="2 3">HF004</strain>
    </source>
</reference>
<keyword evidence="3" id="KW-1185">Reference proteome</keyword>
<dbReference type="Gene3D" id="3.40.50.880">
    <property type="match status" value="1"/>
</dbReference>
<dbReference type="OrthoDB" id="9813383at2"/>
<dbReference type="RefSeq" id="WP_075999836.1">
    <property type="nucleotide sequence ID" value="NZ_PKUS01000001.1"/>
</dbReference>
<dbReference type="PANTHER" id="PTHR42695">
    <property type="entry name" value="GLUTAMINE AMIDOTRANSFERASE YLR126C-RELATED"/>
    <property type="match status" value="1"/>
</dbReference>
<feature type="domain" description="Glutamine amidotransferase" evidence="1">
    <location>
        <begin position="52"/>
        <end position="189"/>
    </location>
</feature>
<dbReference type="EMBL" id="PKUS01000001">
    <property type="protein sequence ID" value="PLW70990.1"/>
    <property type="molecule type" value="Genomic_DNA"/>
</dbReference>
<proteinExistence type="predicted"/>
<gene>
    <name evidence="2" type="ORF">C0039_02365</name>
</gene>
<sequence length="233" mass="26289">MKIGILKTDAVRPEWVPDFGEYPDMFVALLGRADPDLEFVVYDVEEGIYPEDVDEVDAYLITGSKSSVYEDKQWITDLMAFVRELNARKKKLVGICFGHQIVAQALGGKTEKSTKGWGQGLHTHTFVETPDWHDDESADLHILVSHQDQVVQNAEGARVLASSEFCENAVVQIGKHILTFQGHPEFLPEYSREIMDYRREMIGEGVYASGVASLTRAQEGDRVARWILRFLKG</sequence>
<dbReference type="SUPFAM" id="SSF52317">
    <property type="entry name" value="Class I glutamine amidotransferase-like"/>
    <property type="match status" value="1"/>
</dbReference>
<dbReference type="CDD" id="cd01741">
    <property type="entry name" value="GATase1_1"/>
    <property type="match status" value="1"/>
</dbReference>
<dbReference type="PROSITE" id="PS51273">
    <property type="entry name" value="GATASE_TYPE_1"/>
    <property type="match status" value="1"/>
</dbReference>